<dbReference type="PROSITE" id="PS00688">
    <property type="entry name" value="SIGMA54_INTERACT_3"/>
    <property type="match status" value="1"/>
</dbReference>
<comment type="caution">
    <text evidence="10">The sequence shown here is derived from an EMBL/GenBank/DDBJ whole genome shotgun (WGS) entry which is preliminary data.</text>
</comment>
<evidence type="ECO:0000259" key="9">
    <source>
        <dbReference type="PROSITE" id="PS50110"/>
    </source>
</evidence>
<feature type="domain" description="Response regulatory" evidence="9">
    <location>
        <begin position="4"/>
        <end position="118"/>
    </location>
</feature>
<dbReference type="SUPFAM" id="SSF46689">
    <property type="entry name" value="Homeodomain-like"/>
    <property type="match status" value="1"/>
</dbReference>
<dbReference type="GO" id="GO:0006355">
    <property type="term" value="P:regulation of DNA-templated transcription"/>
    <property type="evidence" value="ECO:0007669"/>
    <property type="project" value="InterPro"/>
</dbReference>
<keyword evidence="11" id="KW-1185">Reference proteome</keyword>
<dbReference type="AlphaFoldDB" id="A0A939IH33"/>
<dbReference type="Pfam" id="PF25601">
    <property type="entry name" value="AAA_lid_14"/>
    <property type="match status" value="1"/>
</dbReference>
<dbReference type="PROSITE" id="PS50045">
    <property type="entry name" value="SIGMA54_INTERACT_4"/>
    <property type="match status" value="1"/>
</dbReference>
<dbReference type="GO" id="GO:0005524">
    <property type="term" value="F:ATP binding"/>
    <property type="evidence" value="ECO:0007669"/>
    <property type="project" value="UniProtKB-KW"/>
</dbReference>
<comment type="function">
    <text evidence="6">May play the central regulatory role in sporulation. It may be an element of the effector pathway responsible for the activation of sporulation genes in response to nutritional stress. Spo0A may act in concert with spo0H (a sigma factor) to control the expression of some genes that are critical to the sporulation process.</text>
</comment>
<dbReference type="InterPro" id="IPR027417">
    <property type="entry name" value="P-loop_NTPase"/>
</dbReference>
<protein>
    <recommendedName>
        <fullName evidence="1">Stage 0 sporulation protein A homolog</fullName>
    </recommendedName>
</protein>
<evidence type="ECO:0000256" key="5">
    <source>
        <dbReference type="ARBA" id="ARBA00023163"/>
    </source>
</evidence>
<dbReference type="Pfam" id="PF00072">
    <property type="entry name" value="Response_reg"/>
    <property type="match status" value="1"/>
</dbReference>
<dbReference type="InterPro" id="IPR011006">
    <property type="entry name" value="CheY-like_superfamily"/>
</dbReference>
<name>A0A939IH33_CLOAM</name>
<dbReference type="Pfam" id="PF02954">
    <property type="entry name" value="HTH_8"/>
    <property type="match status" value="1"/>
</dbReference>
<dbReference type="InterPro" id="IPR002078">
    <property type="entry name" value="Sigma_54_int"/>
</dbReference>
<dbReference type="PROSITE" id="PS50110">
    <property type="entry name" value="RESPONSE_REGULATORY"/>
    <property type="match status" value="1"/>
</dbReference>
<dbReference type="Gene3D" id="3.40.50.2300">
    <property type="match status" value="1"/>
</dbReference>
<dbReference type="SMART" id="SM00382">
    <property type="entry name" value="AAA"/>
    <property type="match status" value="1"/>
</dbReference>
<evidence type="ECO:0000256" key="2">
    <source>
        <dbReference type="ARBA" id="ARBA00022741"/>
    </source>
</evidence>
<keyword evidence="4" id="KW-0805">Transcription regulation</keyword>
<dbReference type="InterPro" id="IPR025944">
    <property type="entry name" value="Sigma_54_int_dom_CS"/>
</dbReference>
<gene>
    <name evidence="10" type="ORF">JYB65_06665</name>
</gene>
<dbReference type="GO" id="GO:0043565">
    <property type="term" value="F:sequence-specific DNA binding"/>
    <property type="evidence" value="ECO:0007669"/>
    <property type="project" value="InterPro"/>
</dbReference>
<dbReference type="FunFam" id="3.40.50.300:FF:000006">
    <property type="entry name" value="DNA-binding transcriptional regulator NtrC"/>
    <property type="match status" value="1"/>
</dbReference>
<proteinExistence type="predicted"/>
<evidence type="ECO:0000256" key="4">
    <source>
        <dbReference type="ARBA" id="ARBA00023015"/>
    </source>
</evidence>
<dbReference type="GO" id="GO:0000160">
    <property type="term" value="P:phosphorelay signal transduction system"/>
    <property type="evidence" value="ECO:0007669"/>
    <property type="project" value="InterPro"/>
</dbReference>
<dbReference type="Gene3D" id="1.10.8.60">
    <property type="match status" value="1"/>
</dbReference>
<dbReference type="InterPro" id="IPR003593">
    <property type="entry name" value="AAA+_ATPase"/>
</dbReference>
<evidence type="ECO:0000313" key="11">
    <source>
        <dbReference type="Proteomes" id="UP000664545"/>
    </source>
</evidence>
<dbReference type="Proteomes" id="UP000664545">
    <property type="component" value="Unassembled WGS sequence"/>
</dbReference>
<evidence type="ECO:0000256" key="6">
    <source>
        <dbReference type="ARBA" id="ARBA00024867"/>
    </source>
</evidence>
<dbReference type="RefSeq" id="WP_206581879.1">
    <property type="nucleotide sequence ID" value="NZ_JAFJZZ010000002.1"/>
</dbReference>
<keyword evidence="5" id="KW-0804">Transcription</keyword>
<dbReference type="PANTHER" id="PTHR32071">
    <property type="entry name" value="TRANSCRIPTIONAL REGULATORY PROTEIN"/>
    <property type="match status" value="1"/>
</dbReference>
<keyword evidence="3" id="KW-0067">ATP-binding</keyword>
<dbReference type="InterPro" id="IPR058031">
    <property type="entry name" value="AAA_lid_NorR"/>
</dbReference>
<dbReference type="InterPro" id="IPR025662">
    <property type="entry name" value="Sigma_54_int_dom_ATP-bd_1"/>
</dbReference>
<evidence type="ECO:0000313" key="10">
    <source>
        <dbReference type="EMBL" id="MBN7773037.1"/>
    </source>
</evidence>
<dbReference type="CDD" id="cd00009">
    <property type="entry name" value="AAA"/>
    <property type="match status" value="1"/>
</dbReference>
<dbReference type="InterPro" id="IPR009057">
    <property type="entry name" value="Homeodomain-like_sf"/>
</dbReference>
<keyword evidence="2" id="KW-0547">Nucleotide-binding</keyword>
<dbReference type="SMART" id="SM00448">
    <property type="entry name" value="REC"/>
    <property type="match status" value="1"/>
</dbReference>
<dbReference type="PROSITE" id="PS00675">
    <property type="entry name" value="SIGMA54_INTERACT_1"/>
    <property type="match status" value="1"/>
</dbReference>
<reference evidence="10" key="1">
    <citation type="submission" date="2021-02" db="EMBL/GenBank/DDBJ databases">
        <title>Abyssanaerobacter marinus gen.nov., sp., nov, anaerobic bacterium isolated from the Onnuri vent field of Indian Ocean and suggestion of Mogibacteriaceae fam. nov., and proposal of reclassification of ambiguous this family's genus member.</title>
        <authorList>
            <person name="Kim Y.J."/>
            <person name="Yang J.-A."/>
        </authorList>
    </citation>
    <scope>NUCLEOTIDE SEQUENCE</scope>
    <source>
        <strain evidence="10">DSM 2634</strain>
    </source>
</reference>
<dbReference type="Pfam" id="PF00158">
    <property type="entry name" value="Sigma54_activat"/>
    <property type="match status" value="1"/>
</dbReference>
<dbReference type="InterPro" id="IPR001789">
    <property type="entry name" value="Sig_transdc_resp-reg_receiver"/>
</dbReference>
<evidence type="ECO:0000256" key="3">
    <source>
        <dbReference type="ARBA" id="ARBA00022840"/>
    </source>
</evidence>
<dbReference type="Gene3D" id="1.10.10.60">
    <property type="entry name" value="Homeodomain-like"/>
    <property type="match status" value="1"/>
</dbReference>
<organism evidence="10 11">
    <name type="scientific">Clostridium aminobutyricum</name>
    <dbReference type="NCBI Taxonomy" id="33953"/>
    <lineage>
        <taxon>Bacteria</taxon>
        <taxon>Bacillati</taxon>
        <taxon>Bacillota</taxon>
        <taxon>Clostridia</taxon>
        <taxon>Eubacteriales</taxon>
        <taxon>Clostridiaceae</taxon>
        <taxon>Clostridium</taxon>
    </lineage>
</organism>
<evidence type="ECO:0000256" key="7">
    <source>
        <dbReference type="PROSITE-ProRule" id="PRU00169"/>
    </source>
</evidence>
<feature type="modified residue" description="4-aspartylphosphate" evidence="7">
    <location>
        <position position="53"/>
    </location>
</feature>
<accession>A0A939IH33</accession>
<sequence length="462" mass="52298">MDFNILIVDDEQDYCEVLKMIFTSKGYHVDTCIDGFAALKMLEEKQFDLVVTDLIMPEMDGNELLAKIKEKYPNVNVIVSTAYGTVEKAVESMKNGAYTCVTKGDSPESLLIEIEGLYAETLERAEEKQKNGKPVHEADDILGEFMLITRNPAYAKTLAMAEKAAKSNANILILGESGSGKDVLTRYIHSKSNRRNNVFMDLNCHAIAENVLESELFGHEKGSFTGAAAKRVGRFEAADHGTLFLDEIGDISLTMQAKLLKVLENKTICRMGSNEETKVDFRLITATNKNLEEEIASGRFREDLFYRLSTIIITVPPLRERKEDLPLLIDYFVSMIGREMEVEKLAISSDVMASLLEYNYPGNIRELKNKIERLVVFAEDGVIRAEGEKLQVKPEDYITLPHSNLTSEPKLDRTLKELRKELESKYIKSVLDECRHDMNRASEILGITRRQLLNKITEYGLR</sequence>
<evidence type="ECO:0000256" key="1">
    <source>
        <dbReference type="ARBA" id="ARBA00018672"/>
    </source>
</evidence>
<dbReference type="SUPFAM" id="SSF52540">
    <property type="entry name" value="P-loop containing nucleoside triphosphate hydrolases"/>
    <property type="match status" value="1"/>
</dbReference>
<dbReference type="Gene3D" id="3.40.50.300">
    <property type="entry name" value="P-loop containing nucleotide triphosphate hydrolases"/>
    <property type="match status" value="1"/>
</dbReference>
<evidence type="ECO:0000259" key="8">
    <source>
        <dbReference type="PROSITE" id="PS50045"/>
    </source>
</evidence>
<keyword evidence="7" id="KW-0597">Phosphoprotein</keyword>
<dbReference type="SUPFAM" id="SSF52172">
    <property type="entry name" value="CheY-like"/>
    <property type="match status" value="1"/>
</dbReference>
<feature type="domain" description="Sigma-54 factor interaction" evidence="8">
    <location>
        <begin position="147"/>
        <end position="376"/>
    </location>
</feature>
<dbReference type="InterPro" id="IPR002197">
    <property type="entry name" value="HTH_Fis"/>
</dbReference>
<dbReference type="EMBL" id="JAFJZZ010000002">
    <property type="protein sequence ID" value="MBN7773037.1"/>
    <property type="molecule type" value="Genomic_DNA"/>
</dbReference>